<comment type="caution">
    <text evidence="1">The sequence shown here is derived from an EMBL/GenBank/DDBJ whole genome shotgun (WGS) entry which is preliminary data.</text>
</comment>
<dbReference type="AlphaFoldDB" id="A0A7C3IQ42"/>
<dbReference type="EMBL" id="DSVL01000202">
    <property type="protein sequence ID" value="HFH29166.1"/>
    <property type="molecule type" value="Genomic_DNA"/>
</dbReference>
<name>A0A7C3IQ42_9SPIR</name>
<proteinExistence type="predicted"/>
<evidence type="ECO:0008006" key="2">
    <source>
        <dbReference type="Google" id="ProtNLM"/>
    </source>
</evidence>
<reference evidence="1" key="1">
    <citation type="journal article" date="2020" name="mSystems">
        <title>Genome- and Community-Level Interaction Insights into Carbon Utilization and Element Cycling Functions of Hydrothermarchaeota in Hydrothermal Sediment.</title>
        <authorList>
            <person name="Zhou Z."/>
            <person name="Liu Y."/>
            <person name="Xu W."/>
            <person name="Pan J."/>
            <person name="Luo Z.H."/>
            <person name="Li M."/>
        </authorList>
    </citation>
    <scope>NUCLEOTIDE SEQUENCE [LARGE SCALE GENOMIC DNA]</scope>
    <source>
        <strain evidence="1">SpSt-503</strain>
    </source>
</reference>
<dbReference type="SUPFAM" id="SSF88723">
    <property type="entry name" value="PIN domain-like"/>
    <property type="match status" value="1"/>
</dbReference>
<dbReference type="InterPro" id="IPR029060">
    <property type="entry name" value="PIN-like_dom_sf"/>
</dbReference>
<organism evidence="1">
    <name type="scientific">Gracilinema caldarium</name>
    <dbReference type="NCBI Taxonomy" id="215591"/>
    <lineage>
        <taxon>Bacteria</taxon>
        <taxon>Pseudomonadati</taxon>
        <taxon>Spirochaetota</taxon>
        <taxon>Spirochaetia</taxon>
        <taxon>Spirochaetales</taxon>
        <taxon>Breznakiellaceae</taxon>
        <taxon>Gracilinema</taxon>
    </lineage>
</organism>
<sequence length="73" mass="8338">MDLLKRKPLLRIDEETGAIYSRLAADLCKQGKSSNYRIMDLWLASQAIQYNLLLLTWNLIDFKDIPGLSVVSP</sequence>
<accession>A0A7C3IQ42</accession>
<dbReference type="Gene3D" id="3.40.50.1010">
    <property type="entry name" value="5'-nuclease"/>
    <property type="match status" value="1"/>
</dbReference>
<evidence type="ECO:0000313" key="1">
    <source>
        <dbReference type="EMBL" id="HFH29166.1"/>
    </source>
</evidence>
<gene>
    <name evidence="1" type="ORF">ENS59_06590</name>
</gene>
<protein>
    <recommendedName>
        <fullName evidence="2">PIN domain-containing protein</fullName>
    </recommendedName>
</protein>